<dbReference type="PANTHER" id="PTHR23513:SF6">
    <property type="entry name" value="MAJOR FACILITATOR SUPERFAMILY ASSOCIATED DOMAIN-CONTAINING PROTEIN"/>
    <property type="match status" value="1"/>
</dbReference>
<organism evidence="8 9">
    <name type="scientific">Planobispora rosea</name>
    <dbReference type="NCBI Taxonomy" id="35762"/>
    <lineage>
        <taxon>Bacteria</taxon>
        <taxon>Bacillati</taxon>
        <taxon>Actinomycetota</taxon>
        <taxon>Actinomycetes</taxon>
        <taxon>Streptosporangiales</taxon>
        <taxon>Streptosporangiaceae</taxon>
        <taxon>Planobispora</taxon>
    </lineage>
</organism>
<sequence>MPRGSPFRHRDFRLLLLGQITSQLGTQVSSVAIPLLAVVTLQASPLQLGLVTASGTIAFALIGLPAGAWVDRWRRRPILITSDLVRAGLLTTIPLAALLGNLTIAQLVLVSLLTGIARVFFDVGYQSYIPSVTGKGDVLAGNSAMETVRALGQAAGPGLGGWSVTLWGAANVVLIQSAAFVASAASLLAIRTREPDAVRPPRQTRLAAEIEEGLVFVARTRVLRATALTSTACNSSFAMASAVSFIFMVREIGLSAAAVGIVLSLGALTAMLGAALTPRLARRVGSARIVWLSLAVTGPVTLLGPLAQPGGLAGLIVLGTAAGELGQIIYAITNVSLRQRLCPERMLGRTNATMRFLMMGLFPLGALLGGALGELIGLRPTLCLASMIIVLSPLPVCTALRTVRDVEDIPPWRLPCDRSPFG</sequence>
<dbReference type="RefSeq" id="WP_189241448.1">
    <property type="nucleotide sequence ID" value="NZ_BMQP01000001.1"/>
</dbReference>
<proteinExistence type="predicted"/>
<dbReference type="InterPro" id="IPR020846">
    <property type="entry name" value="MFS_dom"/>
</dbReference>
<feature type="transmembrane region" description="Helical" evidence="6">
    <location>
        <begin position="91"/>
        <end position="121"/>
    </location>
</feature>
<evidence type="ECO:0000256" key="6">
    <source>
        <dbReference type="SAM" id="Phobius"/>
    </source>
</evidence>
<dbReference type="InterPro" id="IPR036259">
    <property type="entry name" value="MFS_trans_sf"/>
</dbReference>
<protein>
    <submittedName>
        <fullName evidence="8">MFS transporter</fullName>
    </submittedName>
</protein>
<dbReference type="Pfam" id="PF07690">
    <property type="entry name" value="MFS_1"/>
    <property type="match status" value="1"/>
</dbReference>
<gene>
    <name evidence="8" type="ORF">Pro02_07460</name>
</gene>
<dbReference type="SUPFAM" id="SSF103473">
    <property type="entry name" value="MFS general substrate transporter"/>
    <property type="match status" value="1"/>
</dbReference>
<dbReference type="GO" id="GO:0005886">
    <property type="term" value="C:plasma membrane"/>
    <property type="evidence" value="ECO:0007669"/>
    <property type="project" value="UniProtKB-SubCell"/>
</dbReference>
<evidence type="ECO:0000256" key="1">
    <source>
        <dbReference type="ARBA" id="ARBA00004651"/>
    </source>
</evidence>
<dbReference type="GO" id="GO:0022857">
    <property type="term" value="F:transmembrane transporter activity"/>
    <property type="evidence" value="ECO:0007669"/>
    <property type="project" value="InterPro"/>
</dbReference>
<evidence type="ECO:0000256" key="4">
    <source>
        <dbReference type="ARBA" id="ARBA00022989"/>
    </source>
</evidence>
<comment type="caution">
    <text evidence="8">The sequence shown here is derived from an EMBL/GenBank/DDBJ whole genome shotgun (WGS) entry which is preliminary data.</text>
</comment>
<dbReference type="PANTHER" id="PTHR23513">
    <property type="entry name" value="INTEGRAL MEMBRANE EFFLUX PROTEIN-RELATED"/>
    <property type="match status" value="1"/>
</dbReference>
<feature type="transmembrane region" description="Helical" evidence="6">
    <location>
        <begin position="166"/>
        <end position="190"/>
    </location>
</feature>
<feature type="transmembrane region" description="Helical" evidence="6">
    <location>
        <begin position="313"/>
        <end position="335"/>
    </location>
</feature>
<evidence type="ECO:0000256" key="3">
    <source>
        <dbReference type="ARBA" id="ARBA00022692"/>
    </source>
</evidence>
<keyword evidence="2" id="KW-1003">Cell membrane</keyword>
<reference evidence="8" key="1">
    <citation type="submission" date="2021-01" db="EMBL/GenBank/DDBJ databases">
        <title>Whole genome shotgun sequence of Planobispora rosea NBRC 15558.</title>
        <authorList>
            <person name="Komaki H."/>
            <person name="Tamura T."/>
        </authorList>
    </citation>
    <scope>NUCLEOTIDE SEQUENCE</scope>
    <source>
        <strain evidence="8">NBRC 15558</strain>
    </source>
</reference>
<keyword evidence="5 6" id="KW-0472">Membrane</keyword>
<keyword evidence="3 6" id="KW-0812">Transmembrane</keyword>
<dbReference type="Proteomes" id="UP000655044">
    <property type="component" value="Unassembled WGS sequence"/>
</dbReference>
<dbReference type="PROSITE" id="PS50850">
    <property type="entry name" value="MFS"/>
    <property type="match status" value="1"/>
</dbReference>
<feature type="transmembrane region" description="Helical" evidence="6">
    <location>
        <begin position="254"/>
        <end position="277"/>
    </location>
</feature>
<dbReference type="EMBL" id="BOOI01000006">
    <property type="protein sequence ID" value="GIH82338.1"/>
    <property type="molecule type" value="Genomic_DNA"/>
</dbReference>
<evidence type="ECO:0000313" key="9">
    <source>
        <dbReference type="Proteomes" id="UP000655044"/>
    </source>
</evidence>
<feature type="transmembrane region" description="Helical" evidence="6">
    <location>
        <begin position="227"/>
        <end position="248"/>
    </location>
</feature>
<feature type="domain" description="Major facilitator superfamily (MFS) profile" evidence="7">
    <location>
        <begin position="222"/>
        <end position="422"/>
    </location>
</feature>
<dbReference type="CDD" id="cd06173">
    <property type="entry name" value="MFS_MefA_like"/>
    <property type="match status" value="1"/>
</dbReference>
<feature type="transmembrane region" description="Helical" evidence="6">
    <location>
        <begin position="356"/>
        <end position="378"/>
    </location>
</feature>
<feature type="transmembrane region" description="Helical" evidence="6">
    <location>
        <begin position="289"/>
        <end position="307"/>
    </location>
</feature>
<feature type="transmembrane region" description="Helical" evidence="6">
    <location>
        <begin position="46"/>
        <end position="70"/>
    </location>
</feature>
<accession>A0A8J3WAX0</accession>
<evidence type="ECO:0000313" key="8">
    <source>
        <dbReference type="EMBL" id="GIH82338.1"/>
    </source>
</evidence>
<dbReference type="InterPro" id="IPR011701">
    <property type="entry name" value="MFS"/>
</dbReference>
<keyword evidence="9" id="KW-1185">Reference proteome</keyword>
<name>A0A8J3WAX0_PLARO</name>
<evidence type="ECO:0000256" key="5">
    <source>
        <dbReference type="ARBA" id="ARBA00023136"/>
    </source>
</evidence>
<keyword evidence="4 6" id="KW-1133">Transmembrane helix</keyword>
<evidence type="ECO:0000259" key="7">
    <source>
        <dbReference type="PROSITE" id="PS50850"/>
    </source>
</evidence>
<dbReference type="AlphaFoldDB" id="A0A8J3WAX0"/>
<comment type="subcellular location">
    <subcellularLocation>
        <location evidence="1">Cell membrane</location>
        <topology evidence="1">Multi-pass membrane protein</topology>
    </subcellularLocation>
</comment>
<evidence type="ECO:0000256" key="2">
    <source>
        <dbReference type="ARBA" id="ARBA00022475"/>
    </source>
</evidence>
<dbReference type="Gene3D" id="1.20.1250.20">
    <property type="entry name" value="MFS general substrate transporter like domains"/>
    <property type="match status" value="1"/>
</dbReference>